<dbReference type="Proteomes" id="UP001623661">
    <property type="component" value="Unassembled WGS sequence"/>
</dbReference>
<organism evidence="1 2">
    <name type="scientific">Candidatus Clostridium radicumherbarum</name>
    <dbReference type="NCBI Taxonomy" id="3381662"/>
    <lineage>
        <taxon>Bacteria</taxon>
        <taxon>Bacillati</taxon>
        <taxon>Bacillota</taxon>
        <taxon>Clostridia</taxon>
        <taxon>Eubacteriales</taxon>
        <taxon>Clostridiaceae</taxon>
        <taxon>Clostridium</taxon>
    </lineage>
</organism>
<keyword evidence="2" id="KW-1185">Reference proteome</keyword>
<name>A0ABW8TWV3_9CLOT</name>
<sequence length="101" mass="11780">MIETIDMSILRLEINDLLYIITYYLGRDTAKIAQECLEYLCLVYLFPILYKSNDLVCINSLDLIIKKIETLECNCDFNYNFTNDGSEIIKLISILKLDLRA</sequence>
<reference evidence="1 2" key="1">
    <citation type="submission" date="2024-11" db="EMBL/GenBank/DDBJ databases">
        <authorList>
            <person name="Heng Y.C."/>
            <person name="Lim A.C.H."/>
            <person name="Lee J.K.Y."/>
            <person name="Kittelmann S."/>
        </authorList>
    </citation>
    <scope>NUCLEOTIDE SEQUENCE [LARGE SCALE GENOMIC DNA]</scope>
    <source>
        <strain evidence="1 2">WILCCON 0202</strain>
    </source>
</reference>
<evidence type="ECO:0000313" key="1">
    <source>
        <dbReference type="EMBL" id="MFL0270119.1"/>
    </source>
</evidence>
<gene>
    <name evidence="1" type="ORF">ACJDUH_18730</name>
</gene>
<dbReference type="EMBL" id="JBJHZY010000006">
    <property type="protein sequence ID" value="MFL0270119.1"/>
    <property type="molecule type" value="Genomic_DNA"/>
</dbReference>
<comment type="caution">
    <text evidence="1">The sequence shown here is derived from an EMBL/GenBank/DDBJ whole genome shotgun (WGS) entry which is preliminary data.</text>
</comment>
<dbReference type="RefSeq" id="WP_406766751.1">
    <property type="nucleotide sequence ID" value="NZ_JBJHZY010000006.1"/>
</dbReference>
<evidence type="ECO:0000313" key="2">
    <source>
        <dbReference type="Proteomes" id="UP001623661"/>
    </source>
</evidence>
<protein>
    <submittedName>
        <fullName evidence="1">Uncharacterized protein</fullName>
    </submittedName>
</protein>
<accession>A0ABW8TWV3</accession>
<proteinExistence type="predicted"/>